<feature type="compositionally biased region" description="Low complexity" evidence="1">
    <location>
        <begin position="264"/>
        <end position="275"/>
    </location>
</feature>
<gene>
    <name evidence="2" type="ORF">D5086_0000166420</name>
</gene>
<feature type="region of interest" description="Disordered" evidence="1">
    <location>
        <begin position="248"/>
        <end position="362"/>
    </location>
</feature>
<dbReference type="EMBL" id="RCHU01000549">
    <property type="protein sequence ID" value="TKS02106.1"/>
    <property type="molecule type" value="Genomic_DNA"/>
</dbReference>
<feature type="region of interest" description="Disordered" evidence="1">
    <location>
        <begin position="1"/>
        <end position="29"/>
    </location>
</feature>
<feature type="compositionally biased region" description="Low complexity" evidence="1">
    <location>
        <begin position="471"/>
        <end position="485"/>
    </location>
</feature>
<evidence type="ECO:0008006" key="3">
    <source>
        <dbReference type="Google" id="ProtNLM"/>
    </source>
</evidence>
<reference evidence="2" key="1">
    <citation type="submission" date="2018-10" db="EMBL/GenBank/DDBJ databases">
        <title>Population genomic analysis revealed the cold adaptation of white poplar.</title>
        <authorList>
            <person name="Liu Y.-J."/>
        </authorList>
    </citation>
    <scope>NUCLEOTIDE SEQUENCE [LARGE SCALE GENOMIC DNA]</scope>
    <source>
        <strain evidence="2">PAL-ZL1</strain>
    </source>
</reference>
<dbReference type="PANTHER" id="PTHR47481:SF10">
    <property type="entry name" value="COPIA-LIKE POLYPROTEIN_RETROTRANSPOSON"/>
    <property type="match status" value="1"/>
</dbReference>
<organism evidence="2">
    <name type="scientific">Populus alba</name>
    <name type="common">White poplar</name>
    <dbReference type="NCBI Taxonomy" id="43335"/>
    <lineage>
        <taxon>Eukaryota</taxon>
        <taxon>Viridiplantae</taxon>
        <taxon>Streptophyta</taxon>
        <taxon>Embryophyta</taxon>
        <taxon>Tracheophyta</taxon>
        <taxon>Spermatophyta</taxon>
        <taxon>Magnoliopsida</taxon>
        <taxon>eudicotyledons</taxon>
        <taxon>Gunneridae</taxon>
        <taxon>Pentapetalae</taxon>
        <taxon>rosids</taxon>
        <taxon>fabids</taxon>
        <taxon>Malpighiales</taxon>
        <taxon>Salicaceae</taxon>
        <taxon>Saliceae</taxon>
        <taxon>Populus</taxon>
    </lineage>
</organism>
<dbReference type="AlphaFoldDB" id="A0A4V6A894"/>
<evidence type="ECO:0000256" key="1">
    <source>
        <dbReference type="SAM" id="MobiDB-lite"/>
    </source>
</evidence>
<dbReference type="STRING" id="43335.A0A4V6A894"/>
<feature type="compositionally biased region" description="Low complexity" evidence="1">
    <location>
        <begin position="306"/>
        <end position="321"/>
    </location>
</feature>
<dbReference type="Pfam" id="PF14223">
    <property type="entry name" value="Retrotran_gag_2"/>
    <property type="match status" value="1"/>
</dbReference>
<proteinExistence type="predicted"/>
<accession>A0A4V6A894</accession>
<feature type="region of interest" description="Disordered" evidence="1">
    <location>
        <begin position="464"/>
        <end position="527"/>
    </location>
</feature>
<feature type="compositionally biased region" description="Polar residues" evidence="1">
    <location>
        <begin position="340"/>
        <end position="352"/>
    </location>
</feature>
<name>A0A4V6A894_POPAL</name>
<evidence type="ECO:0000313" key="2">
    <source>
        <dbReference type="EMBL" id="TKS02106.1"/>
    </source>
</evidence>
<sequence>MTEHTSDPAHSPPSPPPPRQPPRPHPSHPALAVSNINTFIKVTLDIERGQYITWSELFKIHARAYQVLDHIIPSSAAEMKQDTSLQDTDPDLWSRVDAIVLQWIYGTISEDLLNTILERDSTAALAWNRLRDIFSDNKNSRALYLEQEFSKVQMEHFTDASSYCQHLKSLSDQLSNVGSPVTNERLVLQLVSGLTDAYASVGSQIRHGDSLPPFYKARSMLVLEETARMKKAAQTSSNSAFFVSPVAHSSGHTAGNPFHHRSNHTSNRSSSTRNSRGGGSGARSSKGRGRGGGRGGQLHQQQYTTPWQPMSSQQQQWSFPPWAGPWQPWATPPCPYPTASHLSHQPSSQRQTGLLGPRPQHAHMAASTQQAPSSYAPTDIQAAMHTLSITPPNNQWYMDTGATSHMTANGGITPLFHSPNQPNPFEAQVYPTPLVDPPAQPTPPLQAQQTPLITPILTSLVRDLSPHQSASPNRTLPSPSNSSPRPISPSPTDQPNSHSPPPSMDTTQAIPLDRPPHSPQMTTRSQHGIFKPRKFLNLHTSSDNSISPLPTNPQIMPLDGNSDEAQQDHAITVLNHDLQFPCILQ</sequence>
<feature type="compositionally biased region" description="Pro residues" evidence="1">
    <location>
        <begin position="10"/>
        <end position="24"/>
    </location>
</feature>
<protein>
    <recommendedName>
        <fullName evidence="3">Retrovirus-related Pol polyprotein from transposon TNT 1-94</fullName>
    </recommendedName>
</protein>
<comment type="caution">
    <text evidence="2">The sequence shown here is derived from an EMBL/GenBank/DDBJ whole genome shotgun (WGS) entry which is preliminary data.</text>
</comment>
<feature type="compositionally biased region" description="Pro residues" evidence="1">
    <location>
        <begin position="434"/>
        <end position="444"/>
    </location>
</feature>
<feature type="region of interest" description="Disordered" evidence="1">
    <location>
        <begin position="417"/>
        <end position="447"/>
    </location>
</feature>
<dbReference type="PANTHER" id="PTHR47481">
    <property type="match status" value="1"/>
</dbReference>